<name>A0A1C1C6B2_9EURO</name>
<dbReference type="Proteomes" id="UP000094526">
    <property type="component" value="Unassembled WGS sequence"/>
</dbReference>
<dbReference type="Pfam" id="PF06101">
    <property type="entry name" value="Vps62"/>
    <property type="match status" value="1"/>
</dbReference>
<dbReference type="VEuPathDB" id="FungiDB:CLCR_00655"/>
<dbReference type="InterPro" id="IPR009291">
    <property type="entry name" value="Vps62"/>
</dbReference>
<organism evidence="2 3">
    <name type="scientific">Cladophialophora carrionii</name>
    <dbReference type="NCBI Taxonomy" id="86049"/>
    <lineage>
        <taxon>Eukaryota</taxon>
        <taxon>Fungi</taxon>
        <taxon>Dikarya</taxon>
        <taxon>Ascomycota</taxon>
        <taxon>Pezizomycotina</taxon>
        <taxon>Eurotiomycetes</taxon>
        <taxon>Chaetothyriomycetidae</taxon>
        <taxon>Chaetothyriales</taxon>
        <taxon>Herpotrichiellaceae</taxon>
        <taxon>Cladophialophora</taxon>
    </lineage>
</organism>
<dbReference type="STRING" id="86049.A0A1C1C6B2"/>
<sequence>MVLCRVSWALALLTVAAASPVTKIQKRGLPDFVRQYAPVAYLHSQEVYFPSSIAGQLIHTHPVDDTGADITTSAPLTLDNLDTLNAFANGGQDVYLTSNEGIQALPAWFQGTKPSPSGSTGSTMASVIVTVAKPDDVLDAFYFSFYAYNQGNAVLGLPALLEFGDHVGDWEHTMLRFVNGTPQAMWFSQHSSGQAFTYAAVEKYVTGSAADGAGGGEVGLRPVVYVAKGSHANYATPGSHDHTIPGLSLPDGPLEDHTDAGIFWDPLLPDVYEYDWDASTGVFTAYDNTGASSSPTTTTTAATTAAWLAFLGRWGDAQLPDDADGQVDVFGQRKYTAGPTGPVDKDLGRQAVCPGDDDDDDGDCMVRTVLTV</sequence>
<comment type="caution">
    <text evidence="2">The sequence shown here is derived from an EMBL/GenBank/DDBJ whole genome shotgun (WGS) entry which is preliminary data.</text>
</comment>
<evidence type="ECO:0000256" key="1">
    <source>
        <dbReference type="SAM" id="SignalP"/>
    </source>
</evidence>
<dbReference type="EMBL" id="LGRB01000021">
    <property type="protein sequence ID" value="OCT44075.1"/>
    <property type="molecule type" value="Genomic_DNA"/>
</dbReference>
<feature type="chain" id="PRO_5008650596" evidence="1">
    <location>
        <begin position="19"/>
        <end position="372"/>
    </location>
</feature>
<accession>A0A1C1C6B2</accession>
<feature type="signal peptide" evidence="1">
    <location>
        <begin position="1"/>
        <end position="18"/>
    </location>
</feature>
<keyword evidence="1" id="KW-0732">Signal</keyword>
<gene>
    <name evidence="2" type="primary">TDA6</name>
    <name evidence="2" type="ORF">CLCR_00655</name>
</gene>
<dbReference type="VEuPathDB" id="FungiDB:G647_01014"/>
<dbReference type="OrthoDB" id="188042at2759"/>
<evidence type="ECO:0000313" key="3">
    <source>
        <dbReference type="Proteomes" id="UP000094526"/>
    </source>
</evidence>
<keyword evidence="3" id="KW-1185">Reference proteome</keyword>
<reference evidence="3" key="1">
    <citation type="submission" date="2015-07" db="EMBL/GenBank/DDBJ databases">
        <authorList>
            <person name="Teixeira M.M."/>
            <person name="Souza R.C."/>
            <person name="Almeida L.G."/>
            <person name="Vicente V.A."/>
            <person name="de Hoog S."/>
            <person name="Bocca A.L."/>
            <person name="de Almeida S.R."/>
            <person name="Vasconcelos A.T."/>
            <person name="Felipe M.S."/>
        </authorList>
    </citation>
    <scope>NUCLEOTIDE SEQUENCE [LARGE SCALE GENOMIC DNA]</scope>
    <source>
        <strain evidence="3">KSF</strain>
    </source>
</reference>
<proteinExistence type="predicted"/>
<protein>
    <submittedName>
        <fullName evidence="2">Putative vacuolar protein sorting-associated protein TDA6</fullName>
    </submittedName>
</protein>
<evidence type="ECO:0000313" key="2">
    <source>
        <dbReference type="EMBL" id="OCT44075.1"/>
    </source>
</evidence>
<dbReference type="PANTHER" id="PTHR48174">
    <property type="entry name" value="DUF946 FAMILY PROTEIN"/>
    <property type="match status" value="1"/>
</dbReference>
<dbReference type="AlphaFoldDB" id="A0A1C1C6B2"/>
<dbReference type="PANTHER" id="PTHR48174:SF5">
    <property type="entry name" value="VACUOLAR PROTEIN SORTING-ASSOCIATED PROTEIN 62"/>
    <property type="match status" value="1"/>
</dbReference>